<gene>
    <name evidence="13" type="ORF">Ahy_A03g012605</name>
</gene>
<accession>A0A445DTR7</accession>
<dbReference type="Proteomes" id="UP000289738">
    <property type="component" value="Chromosome A03"/>
</dbReference>
<dbReference type="InterPro" id="IPR050538">
    <property type="entry name" value="MAP_kinase_kinase_kinase"/>
</dbReference>
<dbReference type="PANTHER" id="PTHR48016">
    <property type="entry name" value="MAP KINASE KINASE KINASE SSK2-RELATED-RELATED"/>
    <property type="match status" value="1"/>
</dbReference>
<dbReference type="SMART" id="SM00220">
    <property type="entry name" value="S_TKc"/>
    <property type="match status" value="1"/>
</dbReference>
<dbReference type="PANTHER" id="PTHR48016:SF17">
    <property type="entry name" value="MITOGEN-ACTIVATED PROTEIN KINASE KINASE KINASE YODA"/>
    <property type="match status" value="1"/>
</dbReference>
<evidence type="ECO:0000256" key="2">
    <source>
        <dbReference type="ARBA" id="ARBA00012406"/>
    </source>
</evidence>
<protein>
    <recommendedName>
        <fullName evidence="2">mitogen-activated protein kinase kinase kinase</fullName>
        <ecNumber evidence="2">2.7.11.25</ecNumber>
    </recommendedName>
</protein>
<dbReference type="InterPro" id="IPR011009">
    <property type="entry name" value="Kinase-like_dom_sf"/>
</dbReference>
<keyword evidence="6 9" id="KW-0067">ATP-binding</keyword>
<evidence type="ECO:0000256" key="3">
    <source>
        <dbReference type="ARBA" id="ARBA00022679"/>
    </source>
</evidence>
<feature type="region of interest" description="Disordered" evidence="10">
    <location>
        <begin position="77"/>
        <end position="100"/>
    </location>
</feature>
<evidence type="ECO:0000259" key="12">
    <source>
        <dbReference type="PROSITE" id="PS50011"/>
    </source>
</evidence>
<dbReference type="GO" id="GO:0005524">
    <property type="term" value="F:ATP binding"/>
    <property type="evidence" value="ECO:0007669"/>
    <property type="project" value="UniProtKB-UniRule"/>
</dbReference>
<dbReference type="PROSITE" id="PS50011">
    <property type="entry name" value="PROTEIN_KINASE_DOM"/>
    <property type="match status" value="1"/>
</dbReference>
<comment type="similarity">
    <text evidence="1">Belongs to the protein kinase superfamily. STE Ser/Thr protein kinase family. MAP kinase kinase kinase subfamily.</text>
</comment>
<feature type="binding site" evidence="9">
    <location>
        <position position="474"/>
    </location>
    <ligand>
        <name>ATP</name>
        <dbReference type="ChEBI" id="CHEBI:30616"/>
    </ligand>
</feature>
<dbReference type="AlphaFoldDB" id="A0A445DTR7"/>
<dbReference type="SUPFAM" id="SSF56112">
    <property type="entry name" value="Protein kinase-like (PK-like)"/>
    <property type="match status" value="1"/>
</dbReference>
<sequence length="920" mass="101299">MLSHAMYLQNHRILGVILSLLECKSCLNFLLFSLCLTSFCLNMPIWWVKSKEVKERKKSKRESIIDAIQQKFKNASEKIRNDKSKGSRRHVIGTRSEKQSQSVVASRISSPSSTYVSRCRSFSELERPLFQQLPLSGSHLPVVSDANSGICLPSRMERASGSKQSPYCPLPASGVVSNRGYPTDAEGYIDTASVSSDSSGYSGDSSDSHLISPLATDYEIGNRATINRLVHRNRSPVTFQNDLGASSSPAPQMCGVKNPSTSPKRSRLHLPNLKIGRTCGLFSAQERSTSSPSRSPVRALGPDQLLNSALWTGKPCPYAASGNYSSPGSGQNSDVGDLPGQVILPLNRYSPECSPIPSPRMTSPGPRSRIQGGAVTPLHPRAGTFPLEITTRHPDDVTKKTHPLPLPPITVTSYCLSPNYSSSTTPSAPRSPARAEIQTSQVSRWKKGKLLGRGTFGHVYLGFDSESGEMCAMKEVTLFADDAKSRECAQQLQQEIMLLSQLQHPNIVRYYGSETVEDKLYIYLEYVSAGSIYKLLREYGQLGENAIRNYTRQILLGLAYLHAKNTVHRDIKGANILVDPNGQIKLADFGMAKHITGESCPFSFKGSPHWMAPEVVHNSNDCNLAVDIWSLGCTVLEMATTKPPWSQFEGMKKLPEAPEHLSEDGKDFVRLCLQKNPQDRPSAAQLLEHSFVKKATLERTILTVHPSEASPAIVDELKSLAIGPAKHNLCLESEMGGGTSRPRRLRIGSASSDVHTPRNMSCPVSPLGQRPLGTFDVAGRVPTVPVVSPRTTSGLSTPFNDSGRTISFHRNKQPMFSHEAACLMPRSQDGFHYQDLTHDALRVTIPSRDVIISSDDDALATNYKRVVRREFYNVPQTPMRDCVRMNTYLDCRASTPRQGPTTQMACHLHFSDQRGHRACE</sequence>
<evidence type="ECO:0000256" key="5">
    <source>
        <dbReference type="ARBA" id="ARBA00022777"/>
    </source>
</evidence>
<comment type="caution">
    <text evidence="13">The sequence shown here is derived from an EMBL/GenBank/DDBJ whole genome shotgun (WGS) entry which is preliminary data.</text>
</comment>
<comment type="catalytic activity">
    <reaction evidence="8">
        <text>L-seryl-[protein] + ATP = O-phospho-L-seryl-[protein] + ADP + H(+)</text>
        <dbReference type="Rhea" id="RHEA:17989"/>
        <dbReference type="Rhea" id="RHEA-COMP:9863"/>
        <dbReference type="Rhea" id="RHEA-COMP:11604"/>
        <dbReference type="ChEBI" id="CHEBI:15378"/>
        <dbReference type="ChEBI" id="CHEBI:29999"/>
        <dbReference type="ChEBI" id="CHEBI:30616"/>
        <dbReference type="ChEBI" id="CHEBI:83421"/>
        <dbReference type="ChEBI" id="CHEBI:456216"/>
        <dbReference type="EC" id="2.7.11.25"/>
    </reaction>
</comment>
<dbReference type="Gene3D" id="1.10.510.10">
    <property type="entry name" value="Transferase(Phosphotransferase) domain 1"/>
    <property type="match status" value="1"/>
</dbReference>
<dbReference type="Pfam" id="PF00069">
    <property type="entry name" value="Pkinase"/>
    <property type="match status" value="1"/>
</dbReference>
<dbReference type="PROSITE" id="PS00107">
    <property type="entry name" value="PROTEIN_KINASE_ATP"/>
    <property type="match status" value="1"/>
</dbReference>
<keyword evidence="11" id="KW-0812">Transmembrane</keyword>
<keyword evidence="3" id="KW-0808">Transferase</keyword>
<organism evidence="13 14">
    <name type="scientific">Arachis hypogaea</name>
    <name type="common">Peanut</name>
    <dbReference type="NCBI Taxonomy" id="3818"/>
    <lineage>
        <taxon>Eukaryota</taxon>
        <taxon>Viridiplantae</taxon>
        <taxon>Streptophyta</taxon>
        <taxon>Embryophyta</taxon>
        <taxon>Tracheophyta</taxon>
        <taxon>Spermatophyta</taxon>
        <taxon>Magnoliopsida</taxon>
        <taxon>eudicotyledons</taxon>
        <taxon>Gunneridae</taxon>
        <taxon>Pentapetalae</taxon>
        <taxon>rosids</taxon>
        <taxon>fabids</taxon>
        <taxon>Fabales</taxon>
        <taxon>Fabaceae</taxon>
        <taxon>Papilionoideae</taxon>
        <taxon>50 kb inversion clade</taxon>
        <taxon>dalbergioids sensu lato</taxon>
        <taxon>Dalbergieae</taxon>
        <taxon>Pterocarpus clade</taxon>
        <taxon>Arachis</taxon>
    </lineage>
</organism>
<dbReference type="InterPro" id="IPR017441">
    <property type="entry name" value="Protein_kinase_ATP_BS"/>
</dbReference>
<dbReference type="EMBL" id="SDMP01000003">
    <property type="protein sequence ID" value="RYR66584.1"/>
    <property type="molecule type" value="Genomic_DNA"/>
</dbReference>
<keyword evidence="11" id="KW-1133">Transmembrane helix</keyword>
<reference evidence="13 14" key="1">
    <citation type="submission" date="2019-01" db="EMBL/GenBank/DDBJ databases">
        <title>Sequencing of cultivated peanut Arachis hypogaea provides insights into genome evolution and oil improvement.</title>
        <authorList>
            <person name="Chen X."/>
        </authorList>
    </citation>
    <scope>NUCLEOTIDE SEQUENCE [LARGE SCALE GENOMIC DNA]</scope>
    <source>
        <strain evidence="14">cv. Fuhuasheng</strain>
        <tissue evidence="13">Leaves</tissue>
    </source>
</reference>
<comment type="catalytic activity">
    <reaction evidence="7">
        <text>L-threonyl-[protein] + ATP = O-phospho-L-threonyl-[protein] + ADP + H(+)</text>
        <dbReference type="Rhea" id="RHEA:46608"/>
        <dbReference type="Rhea" id="RHEA-COMP:11060"/>
        <dbReference type="Rhea" id="RHEA-COMP:11605"/>
        <dbReference type="ChEBI" id="CHEBI:15378"/>
        <dbReference type="ChEBI" id="CHEBI:30013"/>
        <dbReference type="ChEBI" id="CHEBI:30616"/>
        <dbReference type="ChEBI" id="CHEBI:61977"/>
        <dbReference type="ChEBI" id="CHEBI:456216"/>
        <dbReference type="EC" id="2.7.11.25"/>
    </reaction>
</comment>
<keyword evidence="14" id="KW-1185">Reference proteome</keyword>
<evidence type="ECO:0000256" key="4">
    <source>
        <dbReference type="ARBA" id="ARBA00022741"/>
    </source>
</evidence>
<keyword evidence="4 9" id="KW-0547">Nucleotide-binding</keyword>
<evidence type="ECO:0000313" key="13">
    <source>
        <dbReference type="EMBL" id="RYR66584.1"/>
    </source>
</evidence>
<feature type="domain" description="Protein kinase" evidence="12">
    <location>
        <begin position="445"/>
        <end position="692"/>
    </location>
</feature>
<dbReference type="EC" id="2.7.11.25" evidence="2"/>
<dbReference type="GO" id="GO:0004709">
    <property type="term" value="F:MAP kinase kinase kinase activity"/>
    <property type="evidence" value="ECO:0007669"/>
    <property type="project" value="UniProtKB-EC"/>
</dbReference>
<evidence type="ECO:0000256" key="7">
    <source>
        <dbReference type="ARBA" id="ARBA00047559"/>
    </source>
</evidence>
<feature type="region of interest" description="Disordered" evidence="10">
    <location>
        <begin position="350"/>
        <end position="369"/>
    </location>
</feature>
<evidence type="ECO:0000256" key="6">
    <source>
        <dbReference type="ARBA" id="ARBA00022840"/>
    </source>
</evidence>
<keyword evidence="5" id="KW-0418">Kinase</keyword>
<dbReference type="GO" id="GO:0005737">
    <property type="term" value="C:cytoplasm"/>
    <property type="evidence" value="ECO:0007669"/>
    <property type="project" value="TreeGrafter"/>
</dbReference>
<dbReference type="STRING" id="3818.A0A445DTR7"/>
<dbReference type="FunFam" id="1.10.510.10:FF:001239">
    <property type="entry name" value="Predicted protein"/>
    <property type="match status" value="1"/>
</dbReference>
<feature type="transmembrane region" description="Helical" evidence="11">
    <location>
        <begin position="29"/>
        <end position="48"/>
    </location>
</feature>
<proteinExistence type="inferred from homology"/>
<dbReference type="InterPro" id="IPR000719">
    <property type="entry name" value="Prot_kinase_dom"/>
</dbReference>
<keyword evidence="11" id="KW-0472">Membrane</keyword>
<name>A0A445DTR7_ARAHY</name>
<evidence type="ECO:0000256" key="9">
    <source>
        <dbReference type="PROSITE-ProRule" id="PRU10141"/>
    </source>
</evidence>
<evidence type="ECO:0000313" key="14">
    <source>
        <dbReference type="Proteomes" id="UP000289738"/>
    </source>
</evidence>
<evidence type="ECO:0000256" key="1">
    <source>
        <dbReference type="ARBA" id="ARBA00006529"/>
    </source>
</evidence>
<evidence type="ECO:0000256" key="11">
    <source>
        <dbReference type="SAM" id="Phobius"/>
    </source>
</evidence>
<feature type="region of interest" description="Disordered" evidence="10">
    <location>
        <begin position="243"/>
        <end position="267"/>
    </location>
</feature>
<evidence type="ECO:0000256" key="10">
    <source>
        <dbReference type="SAM" id="MobiDB-lite"/>
    </source>
</evidence>
<evidence type="ECO:0000256" key="8">
    <source>
        <dbReference type="ARBA" id="ARBA00048329"/>
    </source>
</evidence>